<sequence length="33" mass="3948">MKKVEERERELGAKRSTTSIQEERQERTKGLED</sequence>
<protein>
    <submittedName>
        <fullName evidence="2">Uncharacterized protein</fullName>
    </submittedName>
</protein>
<proteinExistence type="predicted"/>
<gene>
    <name evidence="2" type="ORF">G2W53_039421</name>
</gene>
<accession>A0A834W2U4</accession>
<feature type="region of interest" description="Disordered" evidence="1">
    <location>
        <begin position="1"/>
        <end position="33"/>
    </location>
</feature>
<comment type="caution">
    <text evidence="2">The sequence shown here is derived from an EMBL/GenBank/DDBJ whole genome shotgun (WGS) entry which is preliminary data.</text>
</comment>
<dbReference type="Proteomes" id="UP000634136">
    <property type="component" value="Unassembled WGS sequence"/>
</dbReference>
<reference evidence="2" key="1">
    <citation type="submission" date="2020-09" db="EMBL/GenBank/DDBJ databases">
        <title>Genome-Enabled Discovery of Anthraquinone Biosynthesis in Senna tora.</title>
        <authorList>
            <person name="Kang S.-H."/>
            <person name="Pandey R.P."/>
            <person name="Lee C.-M."/>
            <person name="Sim J.-S."/>
            <person name="Jeong J.-T."/>
            <person name="Choi B.-S."/>
            <person name="Jung M."/>
            <person name="Ginzburg D."/>
            <person name="Zhao K."/>
            <person name="Won S.Y."/>
            <person name="Oh T.-J."/>
            <person name="Yu Y."/>
            <person name="Kim N.-H."/>
            <person name="Lee O.R."/>
            <person name="Lee T.-H."/>
            <person name="Bashyal P."/>
            <person name="Kim T.-S."/>
            <person name="Lee W.-H."/>
            <person name="Kawkins C."/>
            <person name="Kim C.-K."/>
            <person name="Kim J.S."/>
            <person name="Ahn B.O."/>
            <person name="Rhee S.Y."/>
            <person name="Sohng J.K."/>
        </authorList>
    </citation>
    <scope>NUCLEOTIDE SEQUENCE</scope>
    <source>
        <tissue evidence="2">Leaf</tissue>
    </source>
</reference>
<evidence type="ECO:0000313" key="2">
    <source>
        <dbReference type="EMBL" id="KAF7807260.1"/>
    </source>
</evidence>
<name>A0A834W2U4_9FABA</name>
<organism evidence="2 3">
    <name type="scientific">Senna tora</name>
    <dbReference type="NCBI Taxonomy" id="362788"/>
    <lineage>
        <taxon>Eukaryota</taxon>
        <taxon>Viridiplantae</taxon>
        <taxon>Streptophyta</taxon>
        <taxon>Embryophyta</taxon>
        <taxon>Tracheophyta</taxon>
        <taxon>Spermatophyta</taxon>
        <taxon>Magnoliopsida</taxon>
        <taxon>eudicotyledons</taxon>
        <taxon>Gunneridae</taxon>
        <taxon>Pentapetalae</taxon>
        <taxon>rosids</taxon>
        <taxon>fabids</taxon>
        <taxon>Fabales</taxon>
        <taxon>Fabaceae</taxon>
        <taxon>Caesalpinioideae</taxon>
        <taxon>Cassia clade</taxon>
        <taxon>Senna</taxon>
    </lineage>
</organism>
<evidence type="ECO:0000313" key="3">
    <source>
        <dbReference type="Proteomes" id="UP000634136"/>
    </source>
</evidence>
<evidence type="ECO:0000256" key="1">
    <source>
        <dbReference type="SAM" id="MobiDB-lite"/>
    </source>
</evidence>
<dbReference type="AlphaFoldDB" id="A0A834W2U4"/>
<keyword evidence="3" id="KW-1185">Reference proteome</keyword>
<feature type="compositionally biased region" description="Basic and acidic residues" evidence="1">
    <location>
        <begin position="21"/>
        <end position="33"/>
    </location>
</feature>
<feature type="compositionally biased region" description="Basic and acidic residues" evidence="1">
    <location>
        <begin position="1"/>
        <end position="13"/>
    </location>
</feature>
<dbReference type="EMBL" id="JAAIUW010000012">
    <property type="protein sequence ID" value="KAF7807260.1"/>
    <property type="molecule type" value="Genomic_DNA"/>
</dbReference>